<organism evidence="7 9">
    <name type="scientific">Didymodactylos carnosus</name>
    <dbReference type="NCBI Taxonomy" id="1234261"/>
    <lineage>
        <taxon>Eukaryota</taxon>
        <taxon>Metazoa</taxon>
        <taxon>Spiralia</taxon>
        <taxon>Gnathifera</taxon>
        <taxon>Rotifera</taxon>
        <taxon>Eurotatoria</taxon>
        <taxon>Bdelloidea</taxon>
        <taxon>Philodinida</taxon>
        <taxon>Philodinidae</taxon>
        <taxon>Didymodactylos</taxon>
    </lineage>
</organism>
<evidence type="ECO:0000256" key="3">
    <source>
        <dbReference type="SAM" id="MobiDB-lite"/>
    </source>
</evidence>
<dbReference type="PANTHER" id="PTHR12147">
    <property type="entry name" value="METALLOPEPTIDASE M28 FAMILY MEMBER"/>
    <property type="match status" value="1"/>
</dbReference>
<dbReference type="AlphaFoldDB" id="A0A814S492"/>
<feature type="transmembrane region" description="Helical" evidence="4">
    <location>
        <begin position="25"/>
        <end position="47"/>
    </location>
</feature>
<dbReference type="Gene3D" id="3.40.630.10">
    <property type="entry name" value="Zn peptidases"/>
    <property type="match status" value="1"/>
</dbReference>
<dbReference type="EMBL" id="CAJNOQ010006652">
    <property type="protein sequence ID" value="CAF1142962.1"/>
    <property type="molecule type" value="Genomic_DNA"/>
</dbReference>
<evidence type="ECO:0000256" key="1">
    <source>
        <dbReference type="ARBA" id="ARBA00001947"/>
    </source>
</evidence>
<evidence type="ECO:0000256" key="4">
    <source>
        <dbReference type="SAM" id="Phobius"/>
    </source>
</evidence>
<feature type="domain" description="PA" evidence="5">
    <location>
        <begin position="193"/>
        <end position="280"/>
    </location>
</feature>
<keyword evidence="4" id="KW-1133">Transmembrane helix</keyword>
<evidence type="ECO:0000259" key="5">
    <source>
        <dbReference type="Pfam" id="PF02225"/>
    </source>
</evidence>
<accession>A0A814S492</accession>
<evidence type="ECO:0000313" key="8">
    <source>
        <dbReference type="EMBL" id="CAF3906583.1"/>
    </source>
</evidence>
<evidence type="ECO:0000256" key="2">
    <source>
        <dbReference type="ARBA" id="ARBA00005634"/>
    </source>
</evidence>
<evidence type="ECO:0000313" key="9">
    <source>
        <dbReference type="Proteomes" id="UP000663829"/>
    </source>
</evidence>
<dbReference type="InterPro" id="IPR003137">
    <property type="entry name" value="PA_domain"/>
</dbReference>
<dbReference type="OrthoDB" id="2214at2759"/>
<comment type="cofactor">
    <cofactor evidence="1">
        <name>Zn(2+)</name>
        <dbReference type="ChEBI" id="CHEBI:29105"/>
    </cofactor>
</comment>
<dbReference type="SUPFAM" id="SSF52025">
    <property type="entry name" value="PA domain"/>
    <property type="match status" value="1"/>
</dbReference>
<comment type="similarity">
    <text evidence="2">Belongs to the peptidase M28 family. M28B subfamily.</text>
</comment>
<dbReference type="EMBL" id="CAJOBC010006652">
    <property type="protein sequence ID" value="CAF3906583.1"/>
    <property type="molecule type" value="Genomic_DNA"/>
</dbReference>
<evidence type="ECO:0000259" key="6">
    <source>
        <dbReference type="Pfam" id="PF04389"/>
    </source>
</evidence>
<keyword evidence="9" id="KW-1185">Reference proteome</keyword>
<dbReference type="Pfam" id="PF04389">
    <property type="entry name" value="Peptidase_M28"/>
    <property type="match status" value="1"/>
</dbReference>
<dbReference type="SUPFAM" id="SSF53187">
    <property type="entry name" value="Zn-dependent exopeptidases"/>
    <property type="match status" value="1"/>
</dbReference>
<keyword evidence="4" id="KW-0472">Membrane</keyword>
<dbReference type="Proteomes" id="UP000681722">
    <property type="component" value="Unassembled WGS sequence"/>
</dbReference>
<dbReference type="Gene3D" id="3.50.30.30">
    <property type="match status" value="1"/>
</dbReference>
<name>A0A814S492_9BILA</name>
<feature type="region of interest" description="Disordered" evidence="3">
    <location>
        <begin position="55"/>
        <end position="88"/>
    </location>
</feature>
<dbReference type="Proteomes" id="UP000663829">
    <property type="component" value="Unassembled WGS sequence"/>
</dbReference>
<evidence type="ECO:0008006" key="10">
    <source>
        <dbReference type="Google" id="ProtNLM"/>
    </source>
</evidence>
<dbReference type="PANTHER" id="PTHR12147:SF26">
    <property type="entry name" value="PEPTIDASE M28 DOMAIN-CONTAINING PROTEIN"/>
    <property type="match status" value="1"/>
</dbReference>
<feature type="compositionally biased region" description="Low complexity" evidence="3">
    <location>
        <begin position="60"/>
        <end position="88"/>
    </location>
</feature>
<feature type="domain" description="Peptidase M28" evidence="6">
    <location>
        <begin position="312"/>
        <end position="530"/>
    </location>
</feature>
<keyword evidence="4" id="KW-0812">Transmembrane</keyword>
<gene>
    <name evidence="7" type="ORF">GPM918_LOCUS20783</name>
    <name evidence="8" type="ORF">SRO942_LOCUS20780</name>
</gene>
<protein>
    <recommendedName>
        <fullName evidence="10">Peptide hydrolase</fullName>
    </recommendedName>
</protein>
<dbReference type="GO" id="GO:0008235">
    <property type="term" value="F:metalloexopeptidase activity"/>
    <property type="evidence" value="ECO:0007669"/>
    <property type="project" value="InterPro"/>
</dbReference>
<evidence type="ECO:0000313" key="7">
    <source>
        <dbReference type="EMBL" id="CAF1142962.1"/>
    </source>
</evidence>
<comment type="caution">
    <text evidence="7">The sequence shown here is derived from an EMBL/GenBank/DDBJ whole genome shotgun (WGS) entry which is preliminary data.</text>
</comment>
<sequence>MAERYSKANIKETGSVIDRIKANKLYWILIGFTIVLTIIMIALAAALGTANKKLKANSNSGSTSPIVTSTSSITASTPPSTTSTSPTLPGSIQVNDMMEHLRALQTIADENAGNRAAGEAGFNKTIEYIEDYLNKATNLIVYPEHFPIAQYEMIGTPTLSVDLNPSDTVTYVYLKDFLDMQYASGADWTDGYPLSVIPNLGCSMTDYDEAYPSIIPGKSVALVKRGDCAFVEKSQRAANASVAGLLIYNDGASSDRIEPMTASVDFYTKFPAFFLSSTVGYFLVDAVNKSENISVRMKITVNETINTTIVTNICADTKTGDKSKTIVIGSHTDSVKAGSGINDNGSGTAGTLVLATTLDKLLQRSDYKEYPNRVRFCFWAAEEVGLRGSTYHVEQWHFDMLGSPNYNFGIYNGSSADESIPLIAVPGSIKLTELFTEYFVDNKLPWSSSAFDGRSDYGPFLSAGIACSGVSTGADGEKSQAERDKYASMLPSGQGGIAGMIYDPCYHKECDTVQNIDKYAYEVMVKSAAYVLESIGQNADLVTWLYPSGQSEPTYKNEEFNESFEKSVLAQYHRKTDL</sequence>
<dbReference type="Pfam" id="PF02225">
    <property type="entry name" value="PA"/>
    <property type="match status" value="1"/>
</dbReference>
<dbReference type="InterPro" id="IPR045175">
    <property type="entry name" value="M28_fam"/>
</dbReference>
<dbReference type="InterPro" id="IPR007484">
    <property type="entry name" value="Peptidase_M28"/>
</dbReference>
<dbReference type="GO" id="GO:0006508">
    <property type="term" value="P:proteolysis"/>
    <property type="evidence" value="ECO:0007669"/>
    <property type="project" value="InterPro"/>
</dbReference>
<reference evidence="7" key="1">
    <citation type="submission" date="2021-02" db="EMBL/GenBank/DDBJ databases">
        <authorList>
            <person name="Nowell W R."/>
        </authorList>
    </citation>
    <scope>NUCLEOTIDE SEQUENCE</scope>
</reference>
<proteinExistence type="inferred from homology"/>
<dbReference type="InterPro" id="IPR046450">
    <property type="entry name" value="PA_dom_sf"/>
</dbReference>